<sequence>MARAHRLAHLVNSSESMRSSRERYLVLDDVKLRYFSIRNLPLLNQDEILIPVMSVVEGGVRLPLNPLLIDFLQTVNACPQPTIHKHIPNSYGVIALNRLLRVNLTTKDILYIYSYTCLGSDSATSCSLRAKDVEIKLVNGLPSSNKGYDNDWLVVAGNWFTSGSSCRNRFDRPGNFLVGLTVPRAQETSIELPTRFVAQPASTVPQVDHPDLIPTGEAIAPEKTPQSEDSGSALQAEHNPPPQIVELDETEQVEEPARKPKRARVVIELTQIPSSSSSSNIWAPELMVGPDPLTVNHTVFDTSNVEMSARVAQALTRSTCLPTDLQAWEDLSSSQMFQHISRCLVMAAQCVHAMEARAFDLHKCLKDKEAEHTKAMAEVLEDADKFKKLETECIQSIGEARRRRQERMANKKSWVKLKSNLRESSTEASEMGGNRLQSKAEVPDSSDLFLRDQTPLPYPDAGLKVLDNEDEDEEDDEEEDVDEAEEAGGEQDHQIAGPASTPTENPLPPAGPAPVEPASPSGI</sequence>
<feature type="compositionally biased region" description="Pro residues" evidence="1">
    <location>
        <begin position="505"/>
        <end position="517"/>
    </location>
</feature>
<accession>A0A2N9HAE8</accession>
<name>A0A2N9HAE8_FAGSY</name>
<reference evidence="2" key="1">
    <citation type="submission" date="2018-02" db="EMBL/GenBank/DDBJ databases">
        <authorList>
            <person name="Cohen D.B."/>
            <person name="Kent A.D."/>
        </authorList>
    </citation>
    <scope>NUCLEOTIDE SEQUENCE</scope>
</reference>
<feature type="compositionally biased region" description="Acidic residues" evidence="1">
    <location>
        <begin position="468"/>
        <end position="489"/>
    </location>
</feature>
<protein>
    <submittedName>
        <fullName evidence="2">Uncharacterized protein</fullName>
    </submittedName>
</protein>
<feature type="region of interest" description="Disordered" evidence="1">
    <location>
        <begin position="201"/>
        <end position="260"/>
    </location>
</feature>
<feature type="region of interest" description="Disordered" evidence="1">
    <location>
        <begin position="400"/>
        <end position="523"/>
    </location>
</feature>
<organism evidence="2">
    <name type="scientific">Fagus sylvatica</name>
    <name type="common">Beechnut</name>
    <dbReference type="NCBI Taxonomy" id="28930"/>
    <lineage>
        <taxon>Eukaryota</taxon>
        <taxon>Viridiplantae</taxon>
        <taxon>Streptophyta</taxon>
        <taxon>Embryophyta</taxon>
        <taxon>Tracheophyta</taxon>
        <taxon>Spermatophyta</taxon>
        <taxon>Magnoliopsida</taxon>
        <taxon>eudicotyledons</taxon>
        <taxon>Gunneridae</taxon>
        <taxon>Pentapetalae</taxon>
        <taxon>rosids</taxon>
        <taxon>fabids</taxon>
        <taxon>Fagales</taxon>
        <taxon>Fagaceae</taxon>
        <taxon>Fagus</taxon>
    </lineage>
</organism>
<evidence type="ECO:0000256" key="1">
    <source>
        <dbReference type="SAM" id="MobiDB-lite"/>
    </source>
</evidence>
<gene>
    <name evidence="2" type="ORF">FSB_LOCUS36625</name>
</gene>
<proteinExistence type="predicted"/>
<dbReference type="EMBL" id="OIVN01003090">
    <property type="protein sequence ID" value="SPD08743.1"/>
    <property type="molecule type" value="Genomic_DNA"/>
</dbReference>
<evidence type="ECO:0000313" key="2">
    <source>
        <dbReference type="EMBL" id="SPD08743.1"/>
    </source>
</evidence>
<dbReference type="AlphaFoldDB" id="A0A2N9HAE8"/>